<gene>
    <name evidence="10" type="ORF">Vbra_19649</name>
</gene>
<dbReference type="InterPro" id="IPR036612">
    <property type="entry name" value="KH_dom_type_1_sf"/>
</dbReference>
<feature type="compositionally biased region" description="Low complexity" evidence="7">
    <location>
        <begin position="454"/>
        <end position="470"/>
    </location>
</feature>
<dbReference type="InParanoid" id="A0A0G4H699"/>
<dbReference type="Pfam" id="PF00271">
    <property type="entry name" value="Helicase_C"/>
    <property type="match status" value="1"/>
</dbReference>
<dbReference type="InterPro" id="IPR011545">
    <property type="entry name" value="DEAD/DEAH_box_helicase_dom"/>
</dbReference>
<keyword evidence="3" id="KW-0378">Hydrolase</keyword>
<keyword evidence="2" id="KW-0547">Nucleotide-binding</keyword>
<feature type="compositionally biased region" description="Basic and acidic residues" evidence="7">
    <location>
        <begin position="1755"/>
        <end position="1770"/>
    </location>
</feature>
<dbReference type="SUPFAM" id="SSF52540">
    <property type="entry name" value="P-loop containing nucleoside triphosphate hydrolases"/>
    <property type="match status" value="1"/>
</dbReference>
<dbReference type="SMART" id="SM00487">
    <property type="entry name" value="DEXDc"/>
    <property type="match status" value="1"/>
</dbReference>
<dbReference type="VEuPathDB" id="CryptoDB:Vbra_19649"/>
<feature type="compositionally biased region" description="Basic and acidic residues" evidence="7">
    <location>
        <begin position="264"/>
        <end position="275"/>
    </location>
</feature>
<evidence type="ECO:0000313" key="11">
    <source>
        <dbReference type="Proteomes" id="UP000041254"/>
    </source>
</evidence>
<feature type="compositionally biased region" description="Pro residues" evidence="7">
    <location>
        <begin position="471"/>
        <end position="483"/>
    </location>
</feature>
<evidence type="ECO:0000256" key="6">
    <source>
        <dbReference type="PROSITE-ProRule" id="PRU00117"/>
    </source>
</evidence>
<feature type="region of interest" description="Disordered" evidence="7">
    <location>
        <begin position="1502"/>
        <end position="1798"/>
    </location>
</feature>
<dbReference type="Proteomes" id="UP000041254">
    <property type="component" value="Unassembled WGS sequence"/>
</dbReference>
<feature type="compositionally biased region" description="Acidic residues" evidence="7">
    <location>
        <begin position="529"/>
        <end position="538"/>
    </location>
</feature>
<evidence type="ECO:0000259" key="8">
    <source>
        <dbReference type="PROSITE" id="PS51192"/>
    </source>
</evidence>
<keyword evidence="6" id="KW-0694">RNA-binding</keyword>
<accession>A0A0G4H699</accession>
<dbReference type="CDD" id="cd00105">
    <property type="entry name" value="KH-I"/>
    <property type="match status" value="1"/>
</dbReference>
<feature type="compositionally biased region" description="Low complexity" evidence="7">
    <location>
        <begin position="576"/>
        <end position="586"/>
    </location>
</feature>
<protein>
    <recommendedName>
        <fullName evidence="1">RNA helicase</fullName>
        <ecNumber evidence="1">3.6.4.13</ecNumber>
    </recommendedName>
</protein>
<feature type="compositionally biased region" description="Low complexity" evidence="7">
    <location>
        <begin position="113"/>
        <end position="125"/>
    </location>
</feature>
<sequence length="1798" mass="191128">MSDHESGEQDPSPVGQDGGDSPEAQQHQPTAENGHITTTEHQEGGAVDGDQQGEGNDGTQDQQQKDPNTESKPHEQPAGAAVLEEESPAVQPEDSNQPHQEFTTPDGDGGGQQADQQQQQQQQQQEFQTPDHSNDALERTIPPQPPSRPPEGTVEAMAKQHEQFIESASPPASPVVTKAAQGAETVDDHIDKGHTADDVAKGEAKDEAKGGEGAEGEEGAVACGEGGDHVSPPDVCVGVGVDGLGEGEGEGVGVCGQEGAAEGQKGEEGEGENRTEQQQQQQDEDNKVAGSIESVESVCVEEEAKDKDKDNTDATKMAPAAAGTLHASVAEDPSVVNDPESPEKSSGAPAVAMVSTAKDTDIHIPTAKEEPLKDVPMPKIAPFVPSQPQEIIVMMSKNGDDESDDDWGSGNTQPAANKPSAAGGRQQQQPRQQQPSEQPAPATEDDDDDWGSGAPAALKAPPTVAKAAAPAPAPARAPAPAPAPANHDSDEEDDWGNSSATQTKKPAAPAPSQTQKPPMPTPSIAQPQPEDEDEEDEWGGGGGGGPSKPASKPQPKPASGGGGDGWGSSSAGGAGAAAAAAASSSSGGWGAGGNSSGGGGGGGWGSGGGGGGGGWGGGSSPSGGGGGWGGEAASGAEEGGGEAKNDSFNWDDMEEQFDKMLAGCTPEKIQGWQDSNKFVKDFYKVHPDVSAMTDQDVTKLRNDEHIVILDVKGQPCPRPVRTFQEAGFNVKITQIVEDRGWGQPRPIQMQGWPVALGGRDMVGIAQTGSGKTLAYLLPCMAHCIAQPELKQGDGPIALILSPTRELSQQIYEECQKFLHSGLRAVKCIGGDRSMSFDLFSPPKEICIATAGRIMDLLVKGKVRFNRTTFIVLDEADRLCQGGFERQIGQIIRATRHDRQMLMWSATWPSEVRALAREFCVTDPIRIQCGEKELRACPDIEQNVVLCNRKLKKRILSGILHFLHMDGERKNNDLILIFTNSKRAADELNEQLTCTGYQSTVIHGGKDQPDRNAAMRQFKTFRKRILVATDVASRGIDVEYLRDVIVFDFPDNIRDYIHRIGRTGRAGRKGSSWALFSEKDYEIHPDLPARIKEVMENAQQQVPPELETVINGGDFDFDGTDKFDGARLVDREKLEGRAPPKQPPKFDAFFRCHKEGYRKEDELTEDFFMNDTEDTSDARKYIGKGGLIRKAIEQQSGARINISDDEHPGVIRISGIRAAIDRAMVLCEKIKAGGRIETEEGGGDGKVEEVFQMTSEGETGKYVGNGGCVINQLKDLCQPLGEVRIDTPKRGTGDTGVKVAGPKDAVAQCLKYLQMIKNGQKLPDEPEQPSGGFGGGGWGGSSSSAAAAAGGGAPRFGGPETETTFQLESSEAAGRYIGKGGQMVKELRQRCGGDDVIQIEFPDRDTGSDLVNIKAEEAAIGGGGGGGGGGWGNTSGGGWGAGAASSPSGGGWGNEASGGGGGWGGNTNTGGGAAAAASASTNGVSPQPQAADFKAMMEYIQQQNEAKDAKHREELAENNRKHQEELQRLQQQQAQMQAEMHQQMQQLLQRTLPSAAPPPATPPGFDSAPRDSRRQQRDNRDRDRGRDTYEDEYDTRDRRGGGGGGGGGGRRDGGGRNNNNYYAPREEDVERTGGRNNYHQYNDDRDRDYNRDYNRDHRDQYGGRHGVERGNERRGREDDYDRDSGRGGRGGGGGGGGGGGYGGGNMRAFRDNGPAVVPGMGAGQDVMRPRDYRDREERRGGAAPPRQNRNNLEFEEDRRPPREQGGYDDRYGAAPASSRAPPPRVQHTPSNRGEEEADW</sequence>
<feature type="compositionally biased region" description="Basic and acidic residues" evidence="7">
    <location>
        <begin position="186"/>
        <end position="212"/>
    </location>
</feature>
<dbReference type="InterPro" id="IPR027417">
    <property type="entry name" value="P-loop_NTPase"/>
</dbReference>
<dbReference type="PROSITE" id="PS51192">
    <property type="entry name" value="HELICASE_ATP_BIND_1"/>
    <property type="match status" value="1"/>
</dbReference>
<organism evidence="10 11">
    <name type="scientific">Vitrella brassicaformis (strain CCMP3155)</name>
    <dbReference type="NCBI Taxonomy" id="1169540"/>
    <lineage>
        <taxon>Eukaryota</taxon>
        <taxon>Sar</taxon>
        <taxon>Alveolata</taxon>
        <taxon>Colpodellida</taxon>
        <taxon>Vitrellaceae</taxon>
        <taxon>Vitrella</taxon>
    </lineage>
</organism>
<feature type="domain" description="Helicase C-terminal" evidence="9">
    <location>
        <begin position="938"/>
        <end position="1109"/>
    </location>
</feature>
<dbReference type="Pfam" id="PF00270">
    <property type="entry name" value="DEAD"/>
    <property type="match status" value="1"/>
</dbReference>
<feature type="region of interest" description="Disordered" evidence="7">
    <location>
        <begin position="1419"/>
        <end position="1487"/>
    </location>
</feature>
<dbReference type="InterPro" id="IPR001650">
    <property type="entry name" value="Helicase_C-like"/>
</dbReference>
<dbReference type="PANTHER" id="PTHR47958">
    <property type="entry name" value="ATP-DEPENDENT RNA HELICASE DBP3"/>
    <property type="match status" value="1"/>
</dbReference>
<dbReference type="OMA" id="RNDEHIV"/>
<evidence type="ECO:0000256" key="4">
    <source>
        <dbReference type="ARBA" id="ARBA00022806"/>
    </source>
</evidence>
<feature type="compositionally biased region" description="Basic and acidic residues" evidence="7">
    <location>
        <begin position="63"/>
        <end position="75"/>
    </location>
</feature>
<feature type="compositionally biased region" description="Low complexity" evidence="7">
    <location>
        <begin position="499"/>
        <end position="516"/>
    </location>
</feature>
<name>A0A0G4H699_VITBC</name>
<feature type="compositionally biased region" description="Low complexity" evidence="7">
    <location>
        <begin position="1473"/>
        <end position="1482"/>
    </location>
</feature>
<dbReference type="GO" id="GO:0005524">
    <property type="term" value="F:ATP binding"/>
    <property type="evidence" value="ECO:0007669"/>
    <property type="project" value="UniProtKB-KW"/>
</dbReference>
<dbReference type="GO" id="GO:0016787">
    <property type="term" value="F:hydrolase activity"/>
    <property type="evidence" value="ECO:0007669"/>
    <property type="project" value="UniProtKB-KW"/>
</dbReference>
<evidence type="ECO:0000256" key="3">
    <source>
        <dbReference type="ARBA" id="ARBA00022801"/>
    </source>
</evidence>
<keyword evidence="11" id="KW-1185">Reference proteome</keyword>
<feature type="compositionally biased region" description="Basic and acidic residues" evidence="7">
    <location>
        <begin position="1623"/>
        <end position="1632"/>
    </location>
</feature>
<feature type="compositionally biased region" description="Gly residues" evidence="7">
    <location>
        <begin position="1447"/>
        <end position="1472"/>
    </location>
</feature>
<feature type="compositionally biased region" description="Low complexity" evidence="7">
    <location>
        <begin position="419"/>
        <end position="442"/>
    </location>
</feature>
<dbReference type="Gene3D" id="3.40.50.300">
    <property type="entry name" value="P-loop containing nucleotide triphosphate hydrolases"/>
    <property type="match status" value="2"/>
</dbReference>
<proteinExistence type="predicted"/>
<dbReference type="InterPro" id="IPR014001">
    <property type="entry name" value="Helicase_ATP-bd"/>
</dbReference>
<evidence type="ECO:0000256" key="2">
    <source>
        <dbReference type="ARBA" id="ARBA00022741"/>
    </source>
</evidence>
<feature type="compositionally biased region" description="Gly residues" evidence="7">
    <location>
        <begin position="1330"/>
        <end position="1339"/>
    </location>
</feature>
<feature type="compositionally biased region" description="Polar residues" evidence="7">
    <location>
        <begin position="53"/>
        <end position="62"/>
    </location>
</feature>
<dbReference type="EC" id="3.6.4.13" evidence="1"/>
<evidence type="ECO:0000313" key="10">
    <source>
        <dbReference type="EMBL" id="CEM39384.1"/>
    </source>
</evidence>
<evidence type="ECO:0000256" key="7">
    <source>
        <dbReference type="SAM" id="MobiDB-lite"/>
    </source>
</evidence>
<evidence type="ECO:0000259" key="9">
    <source>
        <dbReference type="PROSITE" id="PS51194"/>
    </source>
</evidence>
<feature type="compositionally biased region" description="Basic and acidic residues" evidence="7">
    <location>
        <begin position="1640"/>
        <end position="1685"/>
    </location>
</feature>
<keyword evidence="5" id="KW-0067">ATP-binding</keyword>
<dbReference type="CDD" id="cd18787">
    <property type="entry name" value="SF2_C_DEAD"/>
    <property type="match status" value="1"/>
</dbReference>
<feature type="compositionally biased region" description="Gly residues" evidence="7">
    <location>
        <begin position="559"/>
        <end position="575"/>
    </location>
</feature>
<keyword evidence="4" id="KW-0347">Helicase</keyword>
<feature type="compositionally biased region" description="Gly residues" evidence="7">
    <location>
        <begin position="587"/>
        <end position="632"/>
    </location>
</feature>
<dbReference type="EMBL" id="CDMY01001036">
    <property type="protein sequence ID" value="CEM39384.1"/>
    <property type="molecule type" value="Genomic_DNA"/>
</dbReference>
<feature type="compositionally biased region" description="Basic and acidic residues" evidence="7">
    <location>
        <begin position="302"/>
        <end position="313"/>
    </location>
</feature>
<feature type="compositionally biased region" description="Basic and acidic residues" evidence="7">
    <location>
        <begin position="1726"/>
        <end position="1739"/>
    </location>
</feature>
<evidence type="ECO:0000256" key="1">
    <source>
        <dbReference type="ARBA" id="ARBA00012552"/>
    </source>
</evidence>
<feature type="compositionally biased region" description="Low complexity" evidence="7">
    <location>
        <begin position="1527"/>
        <end position="1553"/>
    </location>
</feature>
<dbReference type="GO" id="GO:0003724">
    <property type="term" value="F:RNA helicase activity"/>
    <property type="evidence" value="ECO:0007669"/>
    <property type="project" value="UniProtKB-EC"/>
</dbReference>
<dbReference type="InterPro" id="IPR004088">
    <property type="entry name" value="KH_dom_type_1"/>
</dbReference>
<feature type="domain" description="Helicase ATP-binding" evidence="8">
    <location>
        <begin position="752"/>
        <end position="925"/>
    </location>
</feature>
<dbReference type="SUPFAM" id="SSF54791">
    <property type="entry name" value="Eukaryotic type KH-domain (KH-domain type I)"/>
    <property type="match status" value="1"/>
</dbReference>
<feature type="compositionally biased region" description="Gly residues" evidence="7">
    <location>
        <begin position="1419"/>
        <end position="1440"/>
    </location>
</feature>
<feature type="compositionally biased region" description="Gly residues" evidence="7">
    <location>
        <begin position="240"/>
        <end position="256"/>
    </location>
</feature>
<feature type="compositionally biased region" description="Basic and acidic residues" evidence="7">
    <location>
        <begin position="1504"/>
        <end position="1526"/>
    </location>
</feature>
<feature type="region of interest" description="Disordered" evidence="7">
    <location>
        <begin position="1"/>
        <end position="648"/>
    </location>
</feature>
<dbReference type="Pfam" id="PF00013">
    <property type="entry name" value="KH_1"/>
    <property type="match status" value="1"/>
</dbReference>
<feature type="compositionally biased region" description="Polar residues" evidence="7">
    <location>
        <begin position="23"/>
        <end position="37"/>
    </location>
</feature>
<dbReference type="STRING" id="1169540.A0A0G4H699"/>
<dbReference type="PROSITE" id="PS51194">
    <property type="entry name" value="HELICASE_CTER"/>
    <property type="match status" value="1"/>
</dbReference>
<dbReference type="SMART" id="SM00322">
    <property type="entry name" value="KH"/>
    <property type="match status" value="2"/>
</dbReference>
<feature type="compositionally biased region" description="Polar residues" evidence="7">
    <location>
        <begin position="93"/>
        <end position="103"/>
    </location>
</feature>
<feature type="compositionally biased region" description="Basic and acidic residues" evidence="7">
    <location>
        <begin position="358"/>
        <end position="373"/>
    </location>
</feature>
<evidence type="ECO:0000256" key="5">
    <source>
        <dbReference type="ARBA" id="ARBA00022840"/>
    </source>
</evidence>
<dbReference type="SMART" id="SM00490">
    <property type="entry name" value="HELICc"/>
    <property type="match status" value="1"/>
</dbReference>
<feature type="region of interest" description="Disordered" evidence="7">
    <location>
        <begin position="1319"/>
        <end position="1364"/>
    </location>
</feature>
<dbReference type="PROSITE" id="PS50084">
    <property type="entry name" value="KH_TYPE_1"/>
    <property type="match status" value="2"/>
</dbReference>
<feature type="compositionally biased region" description="Basic and acidic residues" evidence="7">
    <location>
        <begin position="1567"/>
        <end position="1587"/>
    </location>
</feature>
<reference evidence="10 11" key="1">
    <citation type="submission" date="2014-11" db="EMBL/GenBank/DDBJ databases">
        <authorList>
            <person name="Zhu J."/>
            <person name="Qi W."/>
            <person name="Song R."/>
        </authorList>
    </citation>
    <scope>NUCLEOTIDE SEQUENCE [LARGE SCALE GENOMIC DNA]</scope>
</reference>
<feature type="compositionally biased region" description="Gly residues" evidence="7">
    <location>
        <begin position="1686"/>
        <end position="1704"/>
    </location>
</feature>
<dbReference type="GO" id="GO:0003723">
    <property type="term" value="F:RNA binding"/>
    <property type="evidence" value="ECO:0007669"/>
    <property type="project" value="UniProtKB-UniRule"/>
</dbReference>
<dbReference type="Gene3D" id="3.30.1370.10">
    <property type="entry name" value="K Homology domain, type 1"/>
    <property type="match status" value="1"/>
</dbReference>
<dbReference type="InterPro" id="IPR004087">
    <property type="entry name" value="KH_dom"/>
</dbReference>